<gene>
    <name evidence="1" type="ORF">AVEN_59138_1</name>
</gene>
<dbReference type="AlphaFoldDB" id="A0A4Y2IGK8"/>
<reference evidence="1 2" key="1">
    <citation type="journal article" date="2019" name="Sci. Rep.">
        <title>Orb-weaving spider Araneus ventricosus genome elucidates the spidroin gene catalogue.</title>
        <authorList>
            <person name="Kono N."/>
            <person name="Nakamura H."/>
            <person name="Ohtoshi R."/>
            <person name="Moran D.A.P."/>
            <person name="Shinohara A."/>
            <person name="Yoshida Y."/>
            <person name="Fujiwara M."/>
            <person name="Mori M."/>
            <person name="Tomita M."/>
            <person name="Arakawa K."/>
        </authorList>
    </citation>
    <scope>NUCLEOTIDE SEQUENCE [LARGE SCALE GENOMIC DNA]</scope>
</reference>
<protein>
    <submittedName>
        <fullName evidence="1">Uncharacterized protein</fullName>
    </submittedName>
</protein>
<organism evidence="1 2">
    <name type="scientific">Araneus ventricosus</name>
    <name type="common">Orbweaver spider</name>
    <name type="synonym">Epeira ventricosa</name>
    <dbReference type="NCBI Taxonomy" id="182803"/>
    <lineage>
        <taxon>Eukaryota</taxon>
        <taxon>Metazoa</taxon>
        <taxon>Ecdysozoa</taxon>
        <taxon>Arthropoda</taxon>
        <taxon>Chelicerata</taxon>
        <taxon>Arachnida</taxon>
        <taxon>Araneae</taxon>
        <taxon>Araneomorphae</taxon>
        <taxon>Entelegynae</taxon>
        <taxon>Araneoidea</taxon>
        <taxon>Araneidae</taxon>
        <taxon>Araneus</taxon>
    </lineage>
</organism>
<evidence type="ECO:0000313" key="2">
    <source>
        <dbReference type="Proteomes" id="UP000499080"/>
    </source>
</evidence>
<keyword evidence="2" id="KW-1185">Reference proteome</keyword>
<accession>A0A4Y2IGK8</accession>
<sequence>MSKQSRAGCHHPLSWIRRVSSELWSQKVQGPQPQEPFYGPAGRAIHSLISSDVSLAGEWLVPEKSESVLRIILPRTTSTKLCLGCGLTR</sequence>
<comment type="caution">
    <text evidence="1">The sequence shown here is derived from an EMBL/GenBank/DDBJ whole genome shotgun (WGS) entry which is preliminary data.</text>
</comment>
<dbReference type="EMBL" id="BGPR01002646">
    <property type="protein sequence ID" value="GBM76795.1"/>
    <property type="molecule type" value="Genomic_DNA"/>
</dbReference>
<proteinExistence type="predicted"/>
<evidence type="ECO:0000313" key="1">
    <source>
        <dbReference type="EMBL" id="GBM76795.1"/>
    </source>
</evidence>
<dbReference type="Proteomes" id="UP000499080">
    <property type="component" value="Unassembled WGS sequence"/>
</dbReference>
<name>A0A4Y2IGK8_ARAVE</name>